<dbReference type="Gene3D" id="3.40.50.410">
    <property type="entry name" value="von Willebrand factor, type A domain"/>
    <property type="match status" value="1"/>
</dbReference>
<dbReference type="PANTHER" id="PTHR33608">
    <property type="entry name" value="BLL2464 PROTEIN"/>
    <property type="match status" value="1"/>
</dbReference>
<evidence type="ECO:0000313" key="3">
    <source>
        <dbReference type="EMBL" id="HED09904.1"/>
    </source>
</evidence>
<name>A0A7V1LKZ9_CALAY</name>
<evidence type="ECO:0000259" key="2">
    <source>
        <dbReference type="Pfam" id="PF01882"/>
    </source>
</evidence>
<reference evidence="3" key="1">
    <citation type="journal article" date="2020" name="mSystems">
        <title>Genome- and Community-Level Interaction Insights into Carbon Utilization and Element Cycling Functions of Hydrothermarchaeota in Hydrothermal Sediment.</title>
        <authorList>
            <person name="Zhou Z."/>
            <person name="Liu Y."/>
            <person name="Xu W."/>
            <person name="Pan J."/>
            <person name="Luo Z.H."/>
            <person name="Li M."/>
        </authorList>
    </citation>
    <scope>NUCLEOTIDE SEQUENCE [LARGE SCALE GENOMIC DNA]</scope>
    <source>
        <strain evidence="3">HyVt-456</strain>
    </source>
</reference>
<dbReference type="EMBL" id="DRLD01000118">
    <property type="protein sequence ID" value="HED09904.1"/>
    <property type="molecule type" value="Genomic_DNA"/>
</dbReference>
<organism evidence="3">
    <name type="scientific">Caldithrix abyssi</name>
    <dbReference type="NCBI Taxonomy" id="187145"/>
    <lineage>
        <taxon>Bacteria</taxon>
        <taxon>Pseudomonadati</taxon>
        <taxon>Calditrichota</taxon>
        <taxon>Calditrichia</taxon>
        <taxon>Calditrichales</taxon>
        <taxon>Calditrichaceae</taxon>
        <taxon>Caldithrix</taxon>
    </lineage>
</organism>
<proteinExistence type="predicted"/>
<dbReference type="Proteomes" id="UP000886005">
    <property type="component" value="Unassembled WGS sequence"/>
</dbReference>
<dbReference type="Pfam" id="PF01882">
    <property type="entry name" value="DUF58"/>
    <property type="match status" value="1"/>
</dbReference>
<protein>
    <submittedName>
        <fullName evidence="3">DUF58 domain-containing protein</fullName>
    </submittedName>
</protein>
<feature type="region of interest" description="Disordered" evidence="1">
    <location>
        <begin position="1"/>
        <end position="24"/>
    </location>
</feature>
<evidence type="ECO:0000256" key="1">
    <source>
        <dbReference type="SAM" id="MobiDB-lite"/>
    </source>
</evidence>
<feature type="domain" description="DUF58" evidence="2">
    <location>
        <begin position="64"/>
        <end position="275"/>
    </location>
</feature>
<dbReference type="InterPro" id="IPR036465">
    <property type="entry name" value="vWFA_dom_sf"/>
</dbReference>
<dbReference type="InterPro" id="IPR002881">
    <property type="entry name" value="DUF58"/>
</dbReference>
<dbReference type="SUPFAM" id="SSF53300">
    <property type="entry name" value="vWA-like"/>
    <property type="match status" value="1"/>
</dbReference>
<accession>A0A7V1LKZ9</accession>
<comment type="caution">
    <text evidence="3">The sequence shown here is derived from an EMBL/GenBank/DDBJ whole genome shotgun (WGS) entry which is preliminary data.</text>
</comment>
<gene>
    <name evidence="3" type="ORF">ENJ10_04395</name>
</gene>
<sequence length="317" mass="35990">MLFLAGRTSALTEGEAGEPGAEERTREILKKVRQIDVSTRAIVNELFAGEYHSVFKGRGMEFAEVREYQPGDDVRSIDWNVSARTGKPFIKIFDEERELTVMLLVDVSSSGNFGTTGRMKREIAAEISAVLAFSAITNNDKVGLIIFSDKIEKFIPPRKGKKHVLRVIREVLFYKPGESETDLNVPLEYLTRIVKRRSTAFLISDFLARDFEKSLQLAAKKHDLIAMNIIDPREVTLPDVGLIELEDAETGERHTVDTGATYVRNGFHKGVRQYQTALRAMLRSSGVDYIEVLTDRSYVEPMNRFFKMRVRRKGAHQ</sequence>
<dbReference type="PANTHER" id="PTHR33608:SF6">
    <property type="entry name" value="BLL2464 PROTEIN"/>
    <property type="match status" value="1"/>
</dbReference>
<dbReference type="AlphaFoldDB" id="A0A7V1LKZ9"/>